<evidence type="ECO:0000313" key="2">
    <source>
        <dbReference type="EMBL" id="EFX61493.1"/>
    </source>
</evidence>
<dbReference type="AlphaFoldDB" id="E9I3D7"/>
<evidence type="ECO:0000313" key="3">
    <source>
        <dbReference type="Proteomes" id="UP000000305"/>
    </source>
</evidence>
<dbReference type="InParanoid" id="E9I3D7"/>
<dbReference type="Proteomes" id="UP000000305">
    <property type="component" value="Unassembled WGS sequence"/>
</dbReference>
<feature type="region of interest" description="Disordered" evidence="1">
    <location>
        <begin position="19"/>
        <end position="48"/>
    </location>
</feature>
<gene>
    <name evidence="2" type="ORF">DAPPUDRAFT_121702</name>
</gene>
<protein>
    <submittedName>
        <fullName evidence="2">Uncharacterized protein</fullName>
    </submittedName>
</protein>
<dbReference type="HOGENOM" id="CLU_1248048_0_0_1"/>
<feature type="non-terminal residue" evidence="2">
    <location>
        <position position="222"/>
    </location>
</feature>
<dbReference type="KEGG" id="dpx:DAPPUDRAFT_121702"/>
<organism evidence="2 3">
    <name type="scientific">Daphnia pulex</name>
    <name type="common">Water flea</name>
    <dbReference type="NCBI Taxonomy" id="6669"/>
    <lineage>
        <taxon>Eukaryota</taxon>
        <taxon>Metazoa</taxon>
        <taxon>Ecdysozoa</taxon>
        <taxon>Arthropoda</taxon>
        <taxon>Crustacea</taxon>
        <taxon>Branchiopoda</taxon>
        <taxon>Diplostraca</taxon>
        <taxon>Cladocera</taxon>
        <taxon>Anomopoda</taxon>
        <taxon>Daphniidae</taxon>
        <taxon>Daphnia</taxon>
    </lineage>
</organism>
<keyword evidence="3" id="KW-1185">Reference proteome</keyword>
<sequence>VRSKNLQFVWDPGGKATNRVSRFSLGPASETSLKPTTKRNDQQEDELTDNKRIRSQRNSCSSVFTLSDPAVLASLPTNQKMIQPTIQPSISNPMEWALVGSTILPKNCEAFKYAFSLELIETTNSIPANCSNLQLQSVKWELTIWPTTAHRGKSGMLDFCVSNNVNANNKLVLCACLLSCWLPPFVSPILSSLVSPPPEERRRISQNKSRLNDALSIFEVAR</sequence>
<accession>E9I3D7</accession>
<evidence type="ECO:0000256" key="1">
    <source>
        <dbReference type="SAM" id="MobiDB-lite"/>
    </source>
</evidence>
<dbReference type="EMBL" id="GL734505">
    <property type="protein sequence ID" value="EFX61493.1"/>
    <property type="molecule type" value="Genomic_DNA"/>
</dbReference>
<feature type="compositionally biased region" description="Basic and acidic residues" evidence="1">
    <location>
        <begin position="38"/>
        <end position="48"/>
    </location>
</feature>
<name>E9I3D7_DAPPU</name>
<reference evidence="2 3" key="1">
    <citation type="journal article" date="2011" name="Science">
        <title>The ecoresponsive genome of Daphnia pulex.</title>
        <authorList>
            <person name="Colbourne J.K."/>
            <person name="Pfrender M.E."/>
            <person name="Gilbert D."/>
            <person name="Thomas W.K."/>
            <person name="Tucker A."/>
            <person name="Oakley T.H."/>
            <person name="Tokishita S."/>
            <person name="Aerts A."/>
            <person name="Arnold G.J."/>
            <person name="Basu M.K."/>
            <person name="Bauer D.J."/>
            <person name="Caceres C.E."/>
            <person name="Carmel L."/>
            <person name="Casola C."/>
            <person name="Choi J.H."/>
            <person name="Detter J.C."/>
            <person name="Dong Q."/>
            <person name="Dusheyko S."/>
            <person name="Eads B.D."/>
            <person name="Frohlich T."/>
            <person name="Geiler-Samerotte K.A."/>
            <person name="Gerlach D."/>
            <person name="Hatcher P."/>
            <person name="Jogdeo S."/>
            <person name="Krijgsveld J."/>
            <person name="Kriventseva E.V."/>
            <person name="Kultz D."/>
            <person name="Laforsch C."/>
            <person name="Lindquist E."/>
            <person name="Lopez J."/>
            <person name="Manak J.R."/>
            <person name="Muller J."/>
            <person name="Pangilinan J."/>
            <person name="Patwardhan R.P."/>
            <person name="Pitluck S."/>
            <person name="Pritham E.J."/>
            <person name="Rechtsteiner A."/>
            <person name="Rho M."/>
            <person name="Rogozin I.B."/>
            <person name="Sakarya O."/>
            <person name="Salamov A."/>
            <person name="Schaack S."/>
            <person name="Shapiro H."/>
            <person name="Shiga Y."/>
            <person name="Skalitzky C."/>
            <person name="Smith Z."/>
            <person name="Souvorov A."/>
            <person name="Sung W."/>
            <person name="Tang Z."/>
            <person name="Tsuchiya D."/>
            <person name="Tu H."/>
            <person name="Vos H."/>
            <person name="Wang M."/>
            <person name="Wolf Y.I."/>
            <person name="Yamagata H."/>
            <person name="Yamada T."/>
            <person name="Ye Y."/>
            <person name="Shaw J.R."/>
            <person name="Andrews J."/>
            <person name="Crease T.J."/>
            <person name="Tang H."/>
            <person name="Lucas S.M."/>
            <person name="Robertson H.M."/>
            <person name="Bork P."/>
            <person name="Koonin E.V."/>
            <person name="Zdobnov E.M."/>
            <person name="Grigoriev I.V."/>
            <person name="Lynch M."/>
            <person name="Boore J.L."/>
        </authorList>
    </citation>
    <scope>NUCLEOTIDE SEQUENCE [LARGE SCALE GENOMIC DNA]</scope>
</reference>
<proteinExistence type="predicted"/>